<gene>
    <name evidence="2" type="ORF">Q4Q50_21930</name>
</gene>
<organism evidence="2 3">
    <name type="scientific">Shewanella scandinavica</name>
    <dbReference type="NCBI Taxonomy" id="3063538"/>
    <lineage>
        <taxon>Bacteria</taxon>
        <taxon>Pseudomonadati</taxon>
        <taxon>Pseudomonadota</taxon>
        <taxon>Gammaproteobacteria</taxon>
        <taxon>Alteromonadales</taxon>
        <taxon>Shewanellaceae</taxon>
        <taxon>Shewanella</taxon>
    </lineage>
</organism>
<keyword evidence="1" id="KW-0812">Transmembrane</keyword>
<comment type="caution">
    <text evidence="2">The sequence shown here is derived from an EMBL/GenBank/DDBJ whole genome shotgun (WGS) entry which is preliminary data.</text>
</comment>
<feature type="transmembrane region" description="Helical" evidence="1">
    <location>
        <begin position="28"/>
        <end position="49"/>
    </location>
</feature>
<sequence>MTRSRLPTFIGFDSEGFENIYSSYKEPIVKRIGFCSAAFALTFIFVLIINTVEAIRPFQESAYTWFERSGALIGACAVFVEFKLKLIDDIVSQASTRFKPDVYATFGKYCRYKNYLHRTALFYGIIGALIWSYGSPFLVLVKNIYSSFDS</sequence>
<keyword evidence="1" id="KW-0472">Membrane</keyword>
<feature type="transmembrane region" description="Helical" evidence="1">
    <location>
        <begin position="121"/>
        <end position="141"/>
    </location>
</feature>
<feature type="non-terminal residue" evidence="2">
    <location>
        <position position="150"/>
    </location>
</feature>
<evidence type="ECO:0000313" key="3">
    <source>
        <dbReference type="Proteomes" id="UP001249505"/>
    </source>
</evidence>
<keyword evidence="1" id="KW-1133">Transmembrane helix</keyword>
<name>A0ABU3G5T1_9GAMM</name>
<evidence type="ECO:0000256" key="1">
    <source>
        <dbReference type="SAM" id="Phobius"/>
    </source>
</evidence>
<dbReference type="RefSeq" id="WP_014357981.1">
    <property type="nucleotide sequence ID" value="NZ_JAUOES010000048.1"/>
</dbReference>
<proteinExistence type="predicted"/>
<evidence type="ECO:0000313" key="2">
    <source>
        <dbReference type="EMBL" id="MDT3282946.1"/>
    </source>
</evidence>
<protein>
    <submittedName>
        <fullName evidence="2">Uncharacterized protein</fullName>
    </submittedName>
</protein>
<dbReference type="Proteomes" id="UP001249505">
    <property type="component" value="Unassembled WGS sequence"/>
</dbReference>
<accession>A0ABU3G5T1</accession>
<keyword evidence="3" id="KW-1185">Reference proteome</keyword>
<reference evidence="2 3" key="1">
    <citation type="submission" date="2023-07" db="EMBL/GenBank/DDBJ databases">
        <title>Novel Shewanella species isolated from Baltic Sea sediments.</title>
        <authorList>
            <person name="Martin-Rodriguez A.J."/>
        </authorList>
    </citation>
    <scope>NUCLEOTIDE SEQUENCE [LARGE SCALE GENOMIC DNA]</scope>
    <source>
        <strain evidence="2 3">SP2S1-2</strain>
    </source>
</reference>
<dbReference type="EMBL" id="JAUOES010000048">
    <property type="protein sequence ID" value="MDT3282946.1"/>
    <property type="molecule type" value="Genomic_DNA"/>
</dbReference>